<name>A0A8J2BPX0_9BACT</name>
<dbReference type="RefSeq" id="WP_174582628.1">
    <property type="nucleotide sequence ID" value="NZ_CAJNOB010000071.1"/>
</dbReference>
<organism evidence="5 6">
    <name type="scientific">Candidatus Methylacidithermus pantelleriae</name>
    <dbReference type="NCBI Taxonomy" id="2744239"/>
    <lineage>
        <taxon>Bacteria</taxon>
        <taxon>Pseudomonadati</taxon>
        <taxon>Verrucomicrobiota</taxon>
        <taxon>Methylacidiphilae</taxon>
        <taxon>Methylacidiphilales</taxon>
        <taxon>Methylacidiphilaceae</taxon>
        <taxon>Candidatus Methylacidithermus</taxon>
    </lineage>
</organism>
<dbReference type="PANTHER" id="PTHR40279:SF3">
    <property type="entry name" value="4-AMINOBENZOATE SYNTHASE"/>
    <property type="match status" value="1"/>
</dbReference>
<dbReference type="InterPro" id="IPR011845">
    <property type="entry name" value="PqqC"/>
</dbReference>
<keyword evidence="2 3" id="KW-0560">Oxidoreductase</keyword>
<dbReference type="HAMAP" id="MF_00654">
    <property type="entry name" value="PQQ_syn_PqqC"/>
    <property type="match status" value="1"/>
</dbReference>
<evidence type="ECO:0000313" key="6">
    <source>
        <dbReference type="Proteomes" id="UP000663859"/>
    </source>
</evidence>
<dbReference type="Gene3D" id="1.20.910.10">
    <property type="entry name" value="Heme oxygenase-like"/>
    <property type="match status" value="1"/>
</dbReference>
<sequence>MSEPLSHDEFASRLRAIGEASYHDRHPFHVLMNEGKLTREQLQGWVANRFYYQTQIPIKDAAILSRCPDREIRREWIRRIHEHDGWMEDEGGIERWLRLGESVGLCRKELWQHKYLLPGVRFAVDAYVEFCRSHSWLEGVASSLTELFAPSLHQKRLEAFRKFYPWMGEQALEYGKTRLVQAPRDVEFALRVVLERARSWELQKRCLEALHFKCQLLWAMLDAIYLAYVIGVRMPQPPWSEA</sequence>
<evidence type="ECO:0000259" key="4">
    <source>
        <dbReference type="Pfam" id="PF03070"/>
    </source>
</evidence>
<dbReference type="Pfam" id="PF03070">
    <property type="entry name" value="TENA_THI-4"/>
    <property type="match status" value="1"/>
</dbReference>
<reference evidence="5" key="1">
    <citation type="submission" date="2021-02" db="EMBL/GenBank/DDBJ databases">
        <authorList>
            <person name="Cremers G."/>
            <person name="Picone N."/>
        </authorList>
    </citation>
    <scope>NUCLEOTIDE SEQUENCE</scope>
    <source>
        <strain evidence="5">PQ17</strain>
    </source>
</reference>
<dbReference type="SUPFAM" id="SSF48613">
    <property type="entry name" value="Heme oxygenase-like"/>
    <property type="match status" value="1"/>
</dbReference>
<keyword evidence="6" id="KW-1185">Reference proteome</keyword>
<dbReference type="UniPathway" id="UPA00539"/>
<dbReference type="EMBL" id="CAJNOB010000071">
    <property type="protein sequence ID" value="CAF0705247.1"/>
    <property type="molecule type" value="Genomic_DNA"/>
</dbReference>
<dbReference type="EC" id="1.3.3.11" evidence="3"/>
<dbReference type="GO" id="GO:0033732">
    <property type="term" value="F:pyrroloquinoline-quinone synthase activity"/>
    <property type="evidence" value="ECO:0007669"/>
    <property type="project" value="UniProtKB-EC"/>
</dbReference>
<evidence type="ECO:0000256" key="3">
    <source>
        <dbReference type="HAMAP-Rule" id="MF_00654"/>
    </source>
</evidence>
<comment type="pathway">
    <text evidence="3">Cofactor biosynthesis; pyrroloquinoline quinone biosynthesis.</text>
</comment>
<comment type="similarity">
    <text evidence="3">Belongs to the PqqC family.</text>
</comment>
<evidence type="ECO:0000313" key="5">
    <source>
        <dbReference type="EMBL" id="CAF0705247.1"/>
    </source>
</evidence>
<feature type="domain" description="Thiaminase-2/PQQC" evidence="4">
    <location>
        <begin position="13"/>
        <end position="222"/>
    </location>
</feature>
<dbReference type="InterPro" id="IPR039068">
    <property type="entry name" value="PqqC-like"/>
</dbReference>
<dbReference type="GO" id="GO:0018189">
    <property type="term" value="P:pyrroloquinoline quinone biosynthetic process"/>
    <property type="evidence" value="ECO:0007669"/>
    <property type="project" value="UniProtKB-UniRule"/>
</dbReference>
<dbReference type="InterPro" id="IPR016084">
    <property type="entry name" value="Haem_Oase-like_multi-hlx"/>
</dbReference>
<proteinExistence type="inferred from homology"/>
<dbReference type="AlphaFoldDB" id="A0A8J2BPX0"/>
<dbReference type="InterPro" id="IPR004305">
    <property type="entry name" value="Thiaminase-2/PQQC"/>
</dbReference>
<keyword evidence="1 3" id="KW-0884">PQQ biosynthesis</keyword>
<comment type="caution">
    <text evidence="5">The sequence shown here is derived from an EMBL/GenBank/DDBJ whole genome shotgun (WGS) entry which is preliminary data.</text>
</comment>
<comment type="catalytic activity">
    <reaction evidence="3">
        <text>6-(2-amino-2-carboxyethyl)-7,8-dioxo-1,2,3,4,7,8-hexahydroquinoline-2,4-dicarboxylate + 3 O2 = pyrroloquinoline quinone + 2 H2O2 + 2 H2O + H(+)</text>
        <dbReference type="Rhea" id="RHEA:10692"/>
        <dbReference type="ChEBI" id="CHEBI:15377"/>
        <dbReference type="ChEBI" id="CHEBI:15378"/>
        <dbReference type="ChEBI" id="CHEBI:15379"/>
        <dbReference type="ChEBI" id="CHEBI:16240"/>
        <dbReference type="ChEBI" id="CHEBI:58442"/>
        <dbReference type="ChEBI" id="CHEBI:58778"/>
        <dbReference type="EC" id="1.3.3.11"/>
    </reaction>
</comment>
<gene>
    <name evidence="3 5" type="primary">pqqC</name>
    <name evidence="5" type="ORF">MPNT_90022</name>
</gene>
<accession>A0A8J2BPX0</accession>
<dbReference type="Proteomes" id="UP000663859">
    <property type="component" value="Unassembled WGS sequence"/>
</dbReference>
<protein>
    <recommendedName>
        <fullName evidence="3">Pyrroloquinoline-quinone synthase</fullName>
        <ecNumber evidence="3">1.3.3.11</ecNumber>
    </recommendedName>
    <alternativeName>
        <fullName evidence="3">Coenzyme PQQ synthesis protein C</fullName>
    </alternativeName>
    <alternativeName>
        <fullName evidence="3">Pyrroloquinoline quinone biosynthesis protein C</fullName>
    </alternativeName>
</protein>
<evidence type="ECO:0000256" key="1">
    <source>
        <dbReference type="ARBA" id="ARBA00022905"/>
    </source>
</evidence>
<comment type="function">
    <text evidence="3">Ring cyclization and eight-electron oxidation of 3a-(2-amino-2-carboxyethyl)-4,5-dioxo-4,5,6,7,8,9-hexahydroquinoline-7,9-dicarboxylic-acid to PQQ.</text>
</comment>
<dbReference type="NCBIfam" id="TIGR02111">
    <property type="entry name" value="PQQ_syn_pqqC"/>
    <property type="match status" value="1"/>
</dbReference>
<dbReference type="PANTHER" id="PTHR40279">
    <property type="entry name" value="PQQC-LIKE PROTEIN"/>
    <property type="match status" value="1"/>
</dbReference>
<evidence type="ECO:0000256" key="2">
    <source>
        <dbReference type="ARBA" id="ARBA00023002"/>
    </source>
</evidence>